<reference evidence="3 4" key="1">
    <citation type="submission" date="2018-02" db="EMBL/GenBank/DDBJ databases">
        <title>Draft genome of wild Prunus yedoensis var. nudiflora.</title>
        <authorList>
            <person name="Baek S."/>
            <person name="Kim J.-H."/>
            <person name="Choi K."/>
            <person name="Kim G.-B."/>
            <person name="Cho A."/>
            <person name="Jang H."/>
            <person name="Shin C.-H."/>
            <person name="Yu H.-J."/>
            <person name="Mun J.-H."/>
        </authorList>
    </citation>
    <scope>NUCLEOTIDE SEQUENCE [LARGE SCALE GENOMIC DNA]</scope>
    <source>
        <strain evidence="4">cv. Jeju island</strain>
        <tissue evidence="3">Leaf</tissue>
    </source>
</reference>
<comment type="caution">
    <text evidence="3">The sequence shown here is derived from an EMBL/GenBank/DDBJ whole genome shotgun (WGS) entry which is preliminary data.</text>
</comment>
<dbReference type="EMBL" id="PJQY01002067">
    <property type="protein sequence ID" value="PQP96705.1"/>
    <property type="molecule type" value="Genomic_DNA"/>
</dbReference>
<proteinExistence type="predicted"/>
<name>A0A314Z4X6_PRUYE</name>
<dbReference type="Proteomes" id="UP000250321">
    <property type="component" value="Unassembled WGS sequence"/>
</dbReference>
<evidence type="ECO:0000256" key="1">
    <source>
        <dbReference type="SAM" id="MobiDB-lite"/>
    </source>
</evidence>
<feature type="region of interest" description="Disordered" evidence="1">
    <location>
        <begin position="42"/>
        <end position="161"/>
    </location>
</feature>
<evidence type="ECO:0000256" key="2">
    <source>
        <dbReference type="SAM" id="SignalP"/>
    </source>
</evidence>
<dbReference type="AlphaFoldDB" id="A0A314Z4X6"/>
<feature type="compositionally biased region" description="Pro residues" evidence="1">
    <location>
        <begin position="43"/>
        <end position="52"/>
    </location>
</feature>
<gene>
    <name evidence="3" type="ORF">Pyn_03496</name>
</gene>
<dbReference type="OrthoDB" id="1166047at2759"/>
<feature type="chain" id="PRO_5016247487" evidence="2">
    <location>
        <begin position="21"/>
        <end position="189"/>
    </location>
</feature>
<evidence type="ECO:0000313" key="3">
    <source>
        <dbReference type="EMBL" id="PQP96705.1"/>
    </source>
</evidence>
<organism evidence="3 4">
    <name type="scientific">Prunus yedoensis var. nudiflora</name>
    <dbReference type="NCBI Taxonomy" id="2094558"/>
    <lineage>
        <taxon>Eukaryota</taxon>
        <taxon>Viridiplantae</taxon>
        <taxon>Streptophyta</taxon>
        <taxon>Embryophyta</taxon>
        <taxon>Tracheophyta</taxon>
        <taxon>Spermatophyta</taxon>
        <taxon>Magnoliopsida</taxon>
        <taxon>eudicotyledons</taxon>
        <taxon>Gunneridae</taxon>
        <taxon>Pentapetalae</taxon>
        <taxon>rosids</taxon>
        <taxon>fabids</taxon>
        <taxon>Rosales</taxon>
        <taxon>Rosaceae</taxon>
        <taxon>Amygdaloideae</taxon>
        <taxon>Amygdaleae</taxon>
        <taxon>Prunus</taxon>
    </lineage>
</organism>
<sequence length="189" mass="20112">MNILLLLFAFLSIIVVPAHARILSESAGGKLALIITIYGRTPQSPPPPPSSSPPTHHSTIGATAFPPPAPPRTKPIGQGTSYERTQSPPPSPKPAPSHGQLGSSTSPCKRIISTVTEHCVRKPRSPPPSMKLFKGSDYENARSPPPPPKDAPSHGELGSTSPWNRIISIATDYGWIKLPRSSSSIVQDK</sequence>
<protein>
    <submittedName>
        <fullName evidence="3">Formin-like protein 14</fullName>
    </submittedName>
</protein>
<feature type="signal peptide" evidence="2">
    <location>
        <begin position="1"/>
        <end position="20"/>
    </location>
</feature>
<keyword evidence="4" id="KW-1185">Reference proteome</keyword>
<accession>A0A314Z4X6</accession>
<keyword evidence="2" id="KW-0732">Signal</keyword>
<evidence type="ECO:0000313" key="4">
    <source>
        <dbReference type="Proteomes" id="UP000250321"/>
    </source>
</evidence>